<reference evidence="2" key="1">
    <citation type="journal article" date="2021" name="bioRxiv">
        <title>Whole Genome Assembly and Annotation of Northern Wild Rice, Zizania palustris L., Supports a Whole Genome Duplication in the Zizania Genus.</title>
        <authorList>
            <person name="Haas M."/>
            <person name="Kono T."/>
            <person name="Macchietto M."/>
            <person name="Millas R."/>
            <person name="McGilp L."/>
            <person name="Shao M."/>
            <person name="Duquette J."/>
            <person name="Hirsch C.N."/>
            <person name="Kimball J."/>
        </authorList>
    </citation>
    <scope>NUCLEOTIDE SEQUENCE</scope>
    <source>
        <tissue evidence="2">Fresh leaf tissue</tissue>
    </source>
</reference>
<proteinExistence type="predicted"/>
<reference evidence="2" key="2">
    <citation type="submission" date="2021-02" db="EMBL/GenBank/DDBJ databases">
        <authorList>
            <person name="Kimball J.A."/>
            <person name="Haas M.W."/>
            <person name="Macchietto M."/>
            <person name="Kono T."/>
            <person name="Duquette J."/>
            <person name="Shao M."/>
        </authorList>
    </citation>
    <scope>NUCLEOTIDE SEQUENCE</scope>
    <source>
        <tissue evidence="2">Fresh leaf tissue</tissue>
    </source>
</reference>
<evidence type="ECO:0000313" key="3">
    <source>
        <dbReference type="Proteomes" id="UP000729402"/>
    </source>
</evidence>
<keyword evidence="3" id="KW-1185">Reference proteome</keyword>
<sequence>MRNSWPGARDSRTNTTPKPLQRVGGGAKWRSNQGVAAKPLEIMCKALHVGEGVGVGVQQAAHALRAGVKYTASQASPTGPASLAEHKRRLHHLDFDDLAAAFAAESSARGDVTGDAGK</sequence>
<accession>A0A8J5WUZ9</accession>
<organism evidence="2 3">
    <name type="scientific">Zizania palustris</name>
    <name type="common">Northern wild rice</name>
    <dbReference type="NCBI Taxonomy" id="103762"/>
    <lineage>
        <taxon>Eukaryota</taxon>
        <taxon>Viridiplantae</taxon>
        <taxon>Streptophyta</taxon>
        <taxon>Embryophyta</taxon>
        <taxon>Tracheophyta</taxon>
        <taxon>Spermatophyta</taxon>
        <taxon>Magnoliopsida</taxon>
        <taxon>Liliopsida</taxon>
        <taxon>Poales</taxon>
        <taxon>Poaceae</taxon>
        <taxon>BOP clade</taxon>
        <taxon>Oryzoideae</taxon>
        <taxon>Oryzeae</taxon>
        <taxon>Zizaniinae</taxon>
        <taxon>Zizania</taxon>
    </lineage>
</organism>
<protein>
    <submittedName>
        <fullName evidence="2">Uncharacterized protein</fullName>
    </submittedName>
</protein>
<evidence type="ECO:0000313" key="2">
    <source>
        <dbReference type="EMBL" id="KAG8095754.1"/>
    </source>
</evidence>
<dbReference type="AlphaFoldDB" id="A0A8J5WUZ9"/>
<evidence type="ECO:0000256" key="1">
    <source>
        <dbReference type="SAM" id="MobiDB-lite"/>
    </source>
</evidence>
<feature type="region of interest" description="Disordered" evidence="1">
    <location>
        <begin position="1"/>
        <end position="31"/>
    </location>
</feature>
<dbReference type="EMBL" id="JAAALK010000079">
    <property type="protein sequence ID" value="KAG8095754.1"/>
    <property type="molecule type" value="Genomic_DNA"/>
</dbReference>
<comment type="caution">
    <text evidence="2">The sequence shown here is derived from an EMBL/GenBank/DDBJ whole genome shotgun (WGS) entry which is preliminary data.</text>
</comment>
<gene>
    <name evidence="2" type="ORF">GUJ93_ZPchr0013g36940</name>
</gene>
<name>A0A8J5WUZ9_ZIZPA</name>
<dbReference type="Proteomes" id="UP000729402">
    <property type="component" value="Unassembled WGS sequence"/>
</dbReference>